<comment type="caution">
    <text evidence="1">The sequence shown here is derived from an EMBL/GenBank/DDBJ whole genome shotgun (WGS) entry which is preliminary data.</text>
</comment>
<keyword evidence="2" id="KW-1185">Reference proteome</keyword>
<sequence>MHRSSEETDEILASVTAEPGQTASAILELPKSIPTSSPDSISSWFGVYLCIATPLVTEAEVARLDNLASGETRLSVNVTELQARNVAVQRVVVAPDGKCRHFWQNTIRRHDFRSGLTSLSQLGLVVRATE</sequence>
<dbReference type="Proteomes" id="UP000784294">
    <property type="component" value="Unassembled WGS sequence"/>
</dbReference>
<dbReference type="AlphaFoldDB" id="A0A448XI71"/>
<dbReference type="EMBL" id="CAAALY010254679">
    <property type="protein sequence ID" value="VEL37341.1"/>
    <property type="molecule type" value="Genomic_DNA"/>
</dbReference>
<evidence type="ECO:0000313" key="1">
    <source>
        <dbReference type="EMBL" id="VEL37341.1"/>
    </source>
</evidence>
<organism evidence="1 2">
    <name type="scientific">Protopolystoma xenopodis</name>
    <dbReference type="NCBI Taxonomy" id="117903"/>
    <lineage>
        <taxon>Eukaryota</taxon>
        <taxon>Metazoa</taxon>
        <taxon>Spiralia</taxon>
        <taxon>Lophotrochozoa</taxon>
        <taxon>Platyhelminthes</taxon>
        <taxon>Monogenea</taxon>
        <taxon>Polyopisthocotylea</taxon>
        <taxon>Polystomatidea</taxon>
        <taxon>Polystomatidae</taxon>
        <taxon>Protopolystoma</taxon>
    </lineage>
</organism>
<reference evidence="1" key="1">
    <citation type="submission" date="2018-11" db="EMBL/GenBank/DDBJ databases">
        <authorList>
            <consortium name="Pathogen Informatics"/>
        </authorList>
    </citation>
    <scope>NUCLEOTIDE SEQUENCE</scope>
</reference>
<proteinExistence type="predicted"/>
<protein>
    <submittedName>
        <fullName evidence="1">Uncharacterized protein</fullName>
    </submittedName>
</protein>
<gene>
    <name evidence="1" type="ORF">PXEA_LOCUS30781</name>
</gene>
<accession>A0A448XI71</accession>
<evidence type="ECO:0000313" key="2">
    <source>
        <dbReference type="Proteomes" id="UP000784294"/>
    </source>
</evidence>
<name>A0A448XI71_9PLAT</name>